<dbReference type="InterPro" id="IPR011611">
    <property type="entry name" value="PfkB_dom"/>
</dbReference>
<evidence type="ECO:0000256" key="1">
    <source>
        <dbReference type="ARBA" id="ARBA00022679"/>
    </source>
</evidence>
<keyword evidence="1" id="KW-0808">Transferase</keyword>
<dbReference type="GO" id="GO:0005829">
    <property type="term" value="C:cytosol"/>
    <property type="evidence" value="ECO:0007669"/>
    <property type="project" value="TreeGrafter"/>
</dbReference>
<keyword evidence="2" id="KW-0418">Kinase</keyword>
<dbReference type="SMART" id="SM00419">
    <property type="entry name" value="HTH_CRP"/>
    <property type="match status" value="1"/>
</dbReference>
<dbReference type="SUPFAM" id="SSF46785">
    <property type="entry name" value="Winged helix' DNA-binding domain"/>
    <property type="match status" value="1"/>
</dbReference>
<feature type="domain" description="HTH crp-type" evidence="3">
    <location>
        <begin position="10"/>
        <end position="56"/>
    </location>
</feature>
<dbReference type="InterPro" id="IPR029056">
    <property type="entry name" value="Ribokinase-like"/>
</dbReference>
<keyword evidence="5" id="KW-1185">Reference proteome</keyword>
<dbReference type="OrthoDB" id="9806249at2"/>
<dbReference type="PANTHER" id="PTHR10584">
    <property type="entry name" value="SUGAR KINASE"/>
    <property type="match status" value="1"/>
</dbReference>
<dbReference type="SUPFAM" id="SSF53613">
    <property type="entry name" value="Ribokinase-like"/>
    <property type="match status" value="1"/>
</dbReference>
<evidence type="ECO:0000259" key="3">
    <source>
        <dbReference type="SMART" id="SM00419"/>
    </source>
</evidence>
<dbReference type="GO" id="GO:0006355">
    <property type="term" value="P:regulation of DNA-templated transcription"/>
    <property type="evidence" value="ECO:0007669"/>
    <property type="project" value="InterPro"/>
</dbReference>
<name>A0A845QUZ8_9CLOT</name>
<organism evidence="4 5">
    <name type="scientific">Senegalia massiliensis</name>
    <dbReference type="NCBI Taxonomy" id="1720316"/>
    <lineage>
        <taxon>Bacteria</taxon>
        <taxon>Bacillati</taxon>
        <taxon>Bacillota</taxon>
        <taxon>Clostridia</taxon>
        <taxon>Eubacteriales</taxon>
        <taxon>Clostridiaceae</taxon>
        <taxon>Senegalia</taxon>
    </lineage>
</organism>
<dbReference type="CDD" id="cd01941">
    <property type="entry name" value="YeiC_kinase_like"/>
    <property type="match status" value="1"/>
</dbReference>
<dbReference type="Pfam" id="PF13412">
    <property type="entry name" value="HTH_24"/>
    <property type="match status" value="1"/>
</dbReference>
<dbReference type="InterPro" id="IPR036390">
    <property type="entry name" value="WH_DNA-bd_sf"/>
</dbReference>
<dbReference type="RefSeq" id="WP_160197206.1">
    <property type="nucleotide sequence ID" value="NZ_QXXA01000007.1"/>
</dbReference>
<dbReference type="AlphaFoldDB" id="A0A845QUZ8"/>
<dbReference type="InterPro" id="IPR012318">
    <property type="entry name" value="HTH_CRP"/>
</dbReference>
<dbReference type="Gene3D" id="3.40.1190.20">
    <property type="match status" value="1"/>
</dbReference>
<evidence type="ECO:0000313" key="4">
    <source>
        <dbReference type="EMBL" id="NBI06727.1"/>
    </source>
</evidence>
<dbReference type="EMBL" id="QXXA01000007">
    <property type="protein sequence ID" value="NBI06727.1"/>
    <property type="molecule type" value="Genomic_DNA"/>
</dbReference>
<evidence type="ECO:0000256" key="2">
    <source>
        <dbReference type="ARBA" id="ARBA00022777"/>
    </source>
</evidence>
<dbReference type="Pfam" id="PF00294">
    <property type="entry name" value="PfkB"/>
    <property type="match status" value="1"/>
</dbReference>
<evidence type="ECO:0000313" key="5">
    <source>
        <dbReference type="Proteomes" id="UP000467132"/>
    </source>
</evidence>
<dbReference type="InterPro" id="IPR036388">
    <property type="entry name" value="WH-like_DNA-bd_sf"/>
</dbReference>
<proteinExistence type="predicted"/>
<sequence length="363" mass="40310">MTGREREILKLISENPLISQKELADILNIKRSSVAVHIGNLIKKGIIKGKGYILNNQEIIVIGGSNIDIQGFSNEKLIRNDSNPGKIELSVGGVARNIAENLSLLKENVNLISAIGDDIYGKKVLNELKFSNIVTDNMLISKKHSTSTYLSILDNDGDMDVAISAMDIFNEITSEFLREKSGIINMSKCIVLDTNLTKETIDYITNNYSHKDIFIDTVSTTKALKIKDIIGKFHTIKPNKYEAEILSGIKIKSKNDLEKVANYFLNKGVKNIIITLGKEGVFYKNENTSGHIKSPEIDIINATGAGDSFMASLIYGYLNDFSLEERVIFSIGASIITMKSYNTVSRDMSINNIKNIIEEMNIC</sequence>
<comment type="caution">
    <text evidence="4">The sequence shown here is derived from an EMBL/GenBank/DDBJ whole genome shotgun (WGS) entry which is preliminary data.</text>
</comment>
<dbReference type="PANTHER" id="PTHR10584:SF166">
    <property type="entry name" value="RIBOKINASE"/>
    <property type="match status" value="1"/>
</dbReference>
<dbReference type="GO" id="GO:0003677">
    <property type="term" value="F:DNA binding"/>
    <property type="evidence" value="ECO:0007669"/>
    <property type="project" value="InterPro"/>
</dbReference>
<protein>
    <submittedName>
        <fullName evidence="4">Winged helix-turn-helix transcriptional regulator</fullName>
    </submittedName>
</protein>
<dbReference type="Proteomes" id="UP000467132">
    <property type="component" value="Unassembled WGS sequence"/>
</dbReference>
<reference evidence="4 5" key="1">
    <citation type="submission" date="2018-08" db="EMBL/GenBank/DDBJ databases">
        <title>Murine metabolic-syndrome-specific gut microbial biobank.</title>
        <authorList>
            <person name="Liu C."/>
        </authorList>
    </citation>
    <scope>NUCLEOTIDE SEQUENCE [LARGE SCALE GENOMIC DNA]</scope>
    <source>
        <strain evidence="4 5">583</strain>
    </source>
</reference>
<dbReference type="GO" id="GO:0016301">
    <property type="term" value="F:kinase activity"/>
    <property type="evidence" value="ECO:0007669"/>
    <property type="project" value="UniProtKB-KW"/>
</dbReference>
<gene>
    <name evidence="4" type="ORF">D3Z33_07620</name>
</gene>
<accession>A0A845QUZ8</accession>
<dbReference type="Gene3D" id="1.10.10.10">
    <property type="entry name" value="Winged helix-like DNA-binding domain superfamily/Winged helix DNA-binding domain"/>
    <property type="match status" value="1"/>
</dbReference>